<keyword evidence="1" id="KW-0547">Nucleotide-binding</keyword>
<keyword evidence="3" id="KW-0347">Helicase</keyword>
<evidence type="ECO:0000259" key="5">
    <source>
        <dbReference type="PROSITE" id="PS51198"/>
    </source>
</evidence>
<dbReference type="GO" id="GO:0005829">
    <property type="term" value="C:cytosol"/>
    <property type="evidence" value="ECO:0007669"/>
    <property type="project" value="TreeGrafter"/>
</dbReference>
<evidence type="ECO:0000256" key="2">
    <source>
        <dbReference type="ARBA" id="ARBA00022801"/>
    </source>
</evidence>
<evidence type="ECO:0000256" key="3">
    <source>
        <dbReference type="ARBA" id="ARBA00022806"/>
    </source>
</evidence>
<dbReference type="GO" id="GO:0000725">
    <property type="term" value="P:recombinational repair"/>
    <property type="evidence" value="ECO:0007669"/>
    <property type="project" value="TreeGrafter"/>
</dbReference>
<keyword evidence="2" id="KW-0378">Hydrolase</keyword>
<dbReference type="PANTHER" id="PTHR11070:SF2">
    <property type="entry name" value="ATP-DEPENDENT DNA HELICASE SRS2"/>
    <property type="match status" value="1"/>
</dbReference>
<protein>
    <recommendedName>
        <fullName evidence="5">UvrD-like helicase ATP-binding domain-containing protein</fullName>
    </recommendedName>
</protein>
<feature type="domain" description="UvrD-like helicase ATP-binding" evidence="5">
    <location>
        <begin position="1"/>
        <end position="236"/>
    </location>
</feature>
<dbReference type="PANTHER" id="PTHR11070">
    <property type="entry name" value="UVRD / RECB / PCRA DNA HELICASE FAMILY MEMBER"/>
    <property type="match status" value="1"/>
</dbReference>
<reference evidence="6" key="1">
    <citation type="submission" date="2018-05" db="EMBL/GenBank/DDBJ databases">
        <authorList>
            <person name="Lanie J.A."/>
            <person name="Ng W.-L."/>
            <person name="Kazmierczak K.M."/>
            <person name="Andrzejewski T.M."/>
            <person name="Davidsen T.M."/>
            <person name="Wayne K.J."/>
            <person name="Tettelin H."/>
            <person name="Glass J.I."/>
            <person name="Rusch D."/>
            <person name="Podicherti R."/>
            <person name="Tsui H.-C.T."/>
            <person name="Winkler M.E."/>
        </authorList>
    </citation>
    <scope>NUCLEOTIDE SEQUENCE</scope>
</reference>
<gene>
    <name evidence="6" type="ORF">METZ01_LOCUS250638</name>
</gene>
<dbReference type="SUPFAM" id="SSF52540">
    <property type="entry name" value="P-loop containing nucleoside triphosphate hydrolases"/>
    <property type="match status" value="1"/>
</dbReference>
<feature type="non-terminal residue" evidence="6">
    <location>
        <position position="1"/>
    </location>
</feature>
<accession>A0A382IDJ4</accession>
<dbReference type="EMBL" id="UINC01066758">
    <property type="protein sequence ID" value="SVB97784.1"/>
    <property type="molecule type" value="Genomic_DNA"/>
</dbReference>
<dbReference type="Gene3D" id="3.40.50.300">
    <property type="entry name" value="P-loop containing nucleotide triphosphate hydrolases"/>
    <property type="match status" value="1"/>
</dbReference>
<evidence type="ECO:0000256" key="1">
    <source>
        <dbReference type="ARBA" id="ARBA00022741"/>
    </source>
</evidence>
<dbReference type="InterPro" id="IPR014016">
    <property type="entry name" value="UvrD-like_ATP-bd"/>
</dbReference>
<evidence type="ECO:0000313" key="6">
    <source>
        <dbReference type="EMBL" id="SVB97784.1"/>
    </source>
</evidence>
<organism evidence="6">
    <name type="scientific">marine metagenome</name>
    <dbReference type="NCBI Taxonomy" id="408172"/>
    <lineage>
        <taxon>unclassified sequences</taxon>
        <taxon>metagenomes</taxon>
        <taxon>ecological metagenomes</taxon>
    </lineage>
</organism>
<dbReference type="PROSITE" id="PS51198">
    <property type="entry name" value="UVRD_HELICASE_ATP_BIND"/>
    <property type="match status" value="1"/>
</dbReference>
<proteinExistence type="predicted"/>
<dbReference type="GO" id="GO:0043138">
    <property type="term" value="F:3'-5' DNA helicase activity"/>
    <property type="evidence" value="ECO:0007669"/>
    <property type="project" value="TreeGrafter"/>
</dbReference>
<keyword evidence="4" id="KW-0067">ATP-binding</keyword>
<sequence length="236" mass="25765">VSPLRELVSASAGTGKTQHLSNRIIGLLSEGTSADEVLASTFSRKAAGEILERVLVRLAKSARDQDVAEALGNDLDRSLDPDMCRQLLADLLADLHLVNVVTLDAFCVRLAGSFFQEVGIAPGWTIITNPQLEERLLSETVHAALAGDNKAELLELLHIINRGDAKREIHDFLLTKVRELLPICRRLDPEASDPWNPDFGATEELSPEELRRRASGLAAQLRGLEVPVTTKGKPNK</sequence>
<dbReference type="GO" id="GO:0003677">
    <property type="term" value="F:DNA binding"/>
    <property type="evidence" value="ECO:0007669"/>
    <property type="project" value="InterPro"/>
</dbReference>
<dbReference type="InterPro" id="IPR027417">
    <property type="entry name" value="P-loop_NTPase"/>
</dbReference>
<dbReference type="GO" id="GO:0005524">
    <property type="term" value="F:ATP binding"/>
    <property type="evidence" value="ECO:0007669"/>
    <property type="project" value="UniProtKB-KW"/>
</dbReference>
<name>A0A382IDJ4_9ZZZZ</name>
<feature type="non-terminal residue" evidence="6">
    <location>
        <position position="236"/>
    </location>
</feature>
<evidence type="ECO:0000256" key="4">
    <source>
        <dbReference type="ARBA" id="ARBA00022840"/>
    </source>
</evidence>
<dbReference type="GO" id="GO:0033202">
    <property type="term" value="C:DNA helicase complex"/>
    <property type="evidence" value="ECO:0007669"/>
    <property type="project" value="TreeGrafter"/>
</dbReference>
<dbReference type="GO" id="GO:0016787">
    <property type="term" value="F:hydrolase activity"/>
    <property type="evidence" value="ECO:0007669"/>
    <property type="project" value="UniProtKB-KW"/>
</dbReference>
<dbReference type="InterPro" id="IPR000212">
    <property type="entry name" value="DNA_helicase_UvrD/REP"/>
</dbReference>
<dbReference type="AlphaFoldDB" id="A0A382IDJ4"/>
<dbReference type="Pfam" id="PF00580">
    <property type="entry name" value="UvrD-helicase"/>
    <property type="match status" value="1"/>
</dbReference>